<dbReference type="PROSITE" id="PS01023">
    <property type="entry name" value="PTR2_2"/>
    <property type="match status" value="1"/>
</dbReference>
<evidence type="ECO:0000256" key="3">
    <source>
        <dbReference type="ARBA" id="ARBA00022475"/>
    </source>
</evidence>
<dbReference type="InterPro" id="IPR005279">
    <property type="entry name" value="Dipep/tripep_permease"/>
</dbReference>
<dbReference type="Gene3D" id="1.20.1250.20">
    <property type="entry name" value="MFS general substrate transporter like domains"/>
    <property type="match status" value="1"/>
</dbReference>
<evidence type="ECO:0000259" key="8">
    <source>
        <dbReference type="PROSITE" id="PS50850"/>
    </source>
</evidence>
<keyword evidence="2" id="KW-0813">Transport</keyword>
<proteinExistence type="predicted"/>
<keyword evidence="4 7" id="KW-0812">Transmembrane</keyword>
<feature type="transmembrane region" description="Helical" evidence="7">
    <location>
        <begin position="255"/>
        <end position="272"/>
    </location>
</feature>
<feature type="domain" description="Major facilitator superfamily (MFS) profile" evidence="8">
    <location>
        <begin position="21"/>
        <end position="472"/>
    </location>
</feature>
<comment type="subcellular location">
    <subcellularLocation>
        <location evidence="1">Cell membrane</location>
        <topology evidence="1">Multi-pass membrane protein</topology>
    </subcellularLocation>
</comment>
<keyword evidence="5 7" id="KW-1133">Transmembrane helix</keyword>
<dbReference type="GO" id="GO:1904680">
    <property type="term" value="F:peptide transmembrane transporter activity"/>
    <property type="evidence" value="ECO:0007669"/>
    <property type="project" value="InterPro"/>
</dbReference>
<evidence type="ECO:0000313" key="9">
    <source>
        <dbReference type="EMBL" id="SVB27115.1"/>
    </source>
</evidence>
<feature type="transmembrane region" description="Helical" evidence="7">
    <location>
        <begin position="178"/>
        <end position="195"/>
    </location>
</feature>
<dbReference type="InterPro" id="IPR050171">
    <property type="entry name" value="MFS_Transporters"/>
</dbReference>
<dbReference type="InterPro" id="IPR020846">
    <property type="entry name" value="MFS_dom"/>
</dbReference>
<keyword evidence="6 7" id="KW-0472">Membrane</keyword>
<dbReference type="InterPro" id="IPR036259">
    <property type="entry name" value="MFS_trans_sf"/>
</dbReference>
<dbReference type="AlphaFoldDB" id="A0A382CM08"/>
<dbReference type="PANTHER" id="PTHR23517">
    <property type="entry name" value="RESISTANCE PROTEIN MDTM, PUTATIVE-RELATED-RELATED"/>
    <property type="match status" value="1"/>
</dbReference>
<dbReference type="CDD" id="cd17346">
    <property type="entry name" value="MFS_DtpA_like"/>
    <property type="match status" value="1"/>
</dbReference>
<dbReference type="InterPro" id="IPR018456">
    <property type="entry name" value="PTR2_symporter_CS"/>
</dbReference>
<gene>
    <name evidence="9" type="ORF">METZ01_LOCUS179969</name>
</gene>
<feature type="transmembrane region" description="Helical" evidence="7">
    <location>
        <begin position="284"/>
        <end position="301"/>
    </location>
</feature>
<evidence type="ECO:0000256" key="4">
    <source>
        <dbReference type="ARBA" id="ARBA00022692"/>
    </source>
</evidence>
<dbReference type="PROSITE" id="PS50850">
    <property type="entry name" value="MFS"/>
    <property type="match status" value="1"/>
</dbReference>
<dbReference type="EMBL" id="UINC01035156">
    <property type="protein sequence ID" value="SVB27115.1"/>
    <property type="molecule type" value="Genomic_DNA"/>
</dbReference>
<feature type="transmembrane region" description="Helical" evidence="7">
    <location>
        <begin position="427"/>
        <end position="448"/>
    </location>
</feature>
<feature type="non-terminal residue" evidence="9">
    <location>
        <position position="472"/>
    </location>
</feature>
<organism evidence="9">
    <name type="scientific">marine metagenome</name>
    <dbReference type="NCBI Taxonomy" id="408172"/>
    <lineage>
        <taxon>unclassified sequences</taxon>
        <taxon>metagenomes</taxon>
        <taxon>ecological metagenomes</taxon>
    </lineage>
</organism>
<keyword evidence="3" id="KW-1003">Cell membrane</keyword>
<dbReference type="Pfam" id="PF00854">
    <property type="entry name" value="PTR2"/>
    <property type="match status" value="1"/>
</dbReference>
<name>A0A382CM08_9ZZZZ</name>
<feature type="transmembrane region" description="Helical" evidence="7">
    <location>
        <begin position="151"/>
        <end position="172"/>
    </location>
</feature>
<protein>
    <recommendedName>
        <fullName evidence="8">Major facilitator superfamily (MFS) profile domain-containing protein</fullName>
    </recommendedName>
</protein>
<dbReference type="GO" id="GO:0006857">
    <property type="term" value="P:oligopeptide transport"/>
    <property type="evidence" value="ECO:0007669"/>
    <property type="project" value="InterPro"/>
</dbReference>
<evidence type="ECO:0000256" key="2">
    <source>
        <dbReference type="ARBA" id="ARBA00022448"/>
    </source>
</evidence>
<feature type="transmembrane region" description="Helical" evidence="7">
    <location>
        <begin position="90"/>
        <end position="108"/>
    </location>
</feature>
<evidence type="ECO:0000256" key="6">
    <source>
        <dbReference type="ARBA" id="ARBA00023136"/>
    </source>
</evidence>
<feature type="transmembrane region" description="Helical" evidence="7">
    <location>
        <begin position="61"/>
        <end position="81"/>
    </location>
</feature>
<feature type="transmembrane region" description="Helical" evidence="7">
    <location>
        <begin position="394"/>
        <end position="415"/>
    </location>
</feature>
<accession>A0A382CM08</accession>
<evidence type="ECO:0000256" key="5">
    <source>
        <dbReference type="ARBA" id="ARBA00022989"/>
    </source>
</evidence>
<evidence type="ECO:0000256" key="1">
    <source>
        <dbReference type="ARBA" id="ARBA00004651"/>
    </source>
</evidence>
<dbReference type="GO" id="GO:0005886">
    <property type="term" value="C:plasma membrane"/>
    <property type="evidence" value="ECO:0007669"/>
    <property type="project" value="UniProtKB-SubCell"/>
</dbReference>
<evidence type="ECO:0000256" key="7">
    <source>
        <dbReference type="SAM" id="Phobius"/>
    </source>
</evidence>
<dbReference type="PROSITE" id="PS01022">
    <property type="entry name" value="PTR2_1"/>
    <property type="match status" value="1"/>
</dbReference>
<sequence>MSADTGIHTRTLWGHPIGLSTLFFTELWERFSYYGMRAILILFLTDTEHGGFAMSSETAGVIYGLYTASVYLVALPGGWIADRLIGQRKAIFIGGLIIATGHFSLAIIGEIPFYMGLLLIVVGTGLLKPNVSAIVGGLYPDVGARRDAGFSIFYMGINLGAFVGPLVCGYLGQNINWHQGFGAAGVGMIVGLFFYRNGLKYLGDVGAAPEEDPDIIARNWKNLFGGLGAMALVVVALLGIRTVLPFTLEDFGVGLGYSVIAIAILYFAYVLILGGLHRDEKKRVVVIFFLFIGAALFWSGFEQAGSGLNLFADRLTNMSIGGFEAPASWLQSVNPLFIIILAPVFSWLWVALMHREPSIPAKFAFGLVLLGVGFLVIAWGATYTSEEGLGVSPAWLIVTYFFHTVGELCLSPVGLSSITKLAPGRYVGQMMGIWFMGAALGNLFAGLIGGKFESLPLSDLFFSVATVAVFSG</sequence>
<feature type="transmembrane region" description="Helical" evidence="7">
    <location>
        <begin position="114"/>
        <end position="139"/>
    </location>
</feature>
<reference evidence="9" key="1">
    <citation type="submission" date="2018-05" db="EMBL/GenBank/DDBJ databases">
        <authorList>
            <person name="Lanie J.A."/>
            <person name="Ng W.-L."/>
            <person name="Kazmierczak K.M."/>
            <person name="Andrzejewski T.M."/>
            <person name="Davidsen T.M."/>
            <person name="Wayne K.J."/>
            <person name="Tettelin H."/>
            <person name="Glass J.I."/>
            <person name="Rusch D."/>
            <person name="Podicherti R."/>
            <person name="Tsui H.-C.T."/>
            <person name="Winkler M.E."/>
        </authorList>
    </citation>
    <scope>NUCLEOTIDE SEQUENCE</scope>
</reference>
<feature type="transmembrane region" description="Helical" evidence="7">
    <location>
        <begin position="223"/>
        <end position="243"/>
    </location>
</feature>
<feature type="transmembrane region" description="Helical" evidence="7">
    <location>
        <begin position="333"/>
        <end position="351"/>
    </location>
</feature>
<dbReference type="PANTHER" id="PTHR23517:SF15">
    <property type="entry name" value="PROTON-DEPENDENT OLIGOPEPTIDE FAMILY TRANSPORT PROTEIN"/>
    <property type="match status" value="1"/>
</dbReference>
<dbReference type="NCBIfam" id="TIGR00924">
    <property type="entry name" value="yjdL_sub1_fam"/>
    <property type="match status" value="1"/>
</dbReference>
<feature type="transmembrane region" description="Helical" evidence="7">
    <location>
        <begin position="363"/>
        <end position="382"/>
    </location>
</feature>
<dbReference type="InterPro" id="IPR000109">
    <property type="entry name" value="POT_fam"/>
</dbReference>
<dbReference type="SUPFAM" id="SSF103473">
    <property type="entry name" value="MFS general substrate transporter"/>
    <property type="match status" value="2"/>
</dbReference>